<sequence length="87" mass="10200">MTSDHNQSWVFRLANRLPGFRKRHEMVESDFKPNNTITHRYADAEVLKKVLVDLGFEEKGIKLKATKVKGFEMQLKRELEPSNERAI</sequence>
<organism evidence="1 2">
    <name type="scientific">Colletotrichum sublineola</name>
    <name type="common">Sorghum anthracnose fungus</name>
    <dbReference type="NCBI Taxonomy" id="1173701"/>
    <lineage>
        <taxon>Eukaryota</taxon>
        <taxon>Fungi</taxon>
        <taxon>Dikarya</taxon>
        <taxon>Ascomycota</taxon>
        <taxon>Pezizomycotina</taxon>
        <taxon>Sordariomycetes</taxon>
        <taxon>Hypocreomycetidae</taxon>
        <taxon>Glomerellales</taxon>
        <taxon>Glomerellaceae</taxon>
        <taxon>Colletotrichum</taxon>
        <taxon>Colletotrichum graminicola species complex</taxon>
    </lineage>
</organism>
<name>A0A066XYA0_COLSU</name>
<evidence type="ECO:0000313" key="1">
    <source>
        <dbReference type="EMBL" id="KDN70746.1"/>
    </source>
</evidence>
<dbReference type="OMA" id="THRYAKL"/>
<comment type="caution">
    <text evidence="1">The sequence shown here is derived from an EMBL/GenBank/DDBJ whole genome shotgun (WGS) entry which is preliminary data.</text>
</comment>
<dbReference type="AlphaFoldDB" id="A0A066XYA0"/>
<proteinExistence type="predicted"/>
<dbReference type="HOGENOM" id="CLU_2483272_0_0_1"/>
<keyword evidence="2" id="KW-1185">Reference proteome</keyword>
<reference evidence="2" key="1">
    <citation type="journal article" date="2014" name="Genome Announc.">
        <title>Draft genome sequence of Colletotrichum sublineola, a destructive pathogen of cultivated sorghum.</title>
        <authorList>
            <person name="Baroncelli R."/>
            <person name="Sanz-Martin J.M."/>
            <person name="Rech G.E."/>
            <person name="Sukno S.A."/>
            <person name="Thon M.R."/>
        </authorList>
    </citation>
    <scope>NUCLEOTIDE SEQUENCE [LARGE SCALE GENOMIC DNA]</scope>
    <source>
        <strain evidence="2">TX430BB</strain>
    </source>
</reference>
<accession>A0A066XYA0</accession>
<protein>
    <submittedName>
        <fullName evidence="1">Uncharacterized protein</fullName>
    </submittedName>
</protein>
<dbReference type="EMBL" id="JMSE01000301">
    <property type="protein sequence ID" value="KDN70746.1"/>
    <property type="molecule type" value="Genomic_DNA"/>
</dbReference>
<gene>
    <name evidence="1" type="ORF">CSUB01_10206</name>
</gene>
<dbReference type="OrthoDB" id="4845626at2759"/>
<dbReference type="Proteomes" id="UP000027238">
    <property type="component" value="Unassembled WGS sequence"/>
</dbReference>
<evidence type="ECO:0000313" key="2">
    <source>
        <dbReference type="Proteomes" id="UP000027238"/>
    </source>
</evidence>